<organism evidence="2 3">
    <name type="scientific">Triticum turgidum subsp. durum</name>
    <name type="common">Durum wheat</name>
    <name type="synonym">Triticum durum</name>
    <dbReference type="NCBI Taxonomy" id="4567"/>
    <lineage>
        <taxon>Eukaryota</taxon>
        <taxon>Viridiplantae</taxon>
        <taxon>Streptophyta</taxon>
        <taxon>Embryophyta</taxon>
        <taxon>Tracheophyta</taxon>
        <taxon>Spermatophyta</taxon>
        <taxon>Magnoliopsida</taxon>
        <taxon>Liliopsida</taxon>
        <taxon>Poales</taxon>
        <taxon>Poaceae</taxon>
        <taxon>BOP clade</taxon>
        <taxon>Pooideae</taxon>
        <taxon>Triticodae</taxon>
        <taxon>Triticeae</taxon>
        <taxon>Triticinae</taxon>
        <taxon>Triticum</taxon>
    </lineage>
</organism>
<keyword evidence="1" id="KW-1133">Transmembrane helix</keyword>
<gene>
    <name evidence="2" type="ORF">TRITD_4Av1G234660</name>
</gene>
<keyword evidence="1" id="KW-0812">Transmembrane</keyword>
<dbReference type="EMBL" id="LT934117">
    <property type="protein sequence ID" value="VAH98308.1"/>
    <property type="molecule type" value="Genomic_DNA"/>
</dbReference>
<accession>A0A9R0W4G1</accession>
<evidence type="ECO:0008006" key="4">
    <source>
        <dbReference type="Google" id="ProtNLM"/>
    </source>
</evidence>
<protein>
    <recommendedName>
        <fullName evidence="4">ATP-dependent DNA helicase</fullName>
    </recommendedName>
</protein>
<keyword evidence="1" id="KW-0472">Membrane</keyword>
<sequence>MHNFHNVEHNICFNAPVHCFNASACLSEFCCCSLISCLQAVYKNVPTRYSDVDYLKERAILTPTNEVAEKINECVLSLVPTSEREYLSRDTIGNSADAVRNQDAFYPVEQTIIVNIAFGPFCLISFLMTISTHYKCRSAMLFKLCLVVAVTLCAPPYIFYLLLG</sequence>
<feature type="transmembrane region" description="Helical" evidence="1">
    <location>
        <begin position="141"/>
        <end position="163"/>
    </location>
</feature>
<dbReference type="Proteomes" id="UP000324705">
    <property type="component" value="Chromosome 4A"/>
</dbReference>
<evidence type="ECO:0000256" key="1">
    <source>
        <dbReference type="SAM" id="Phobius"/>
    </source>
</evidence>
<proteinExistence type="predicted"/>
<feature type="transmembrane region" description="Helical" evidence="1">
    <location>
        <begin position="112"/>
        <end position="129"/>
    </location>
</feature>
<keyword evidence="3" id="KW-1185">Reference proteome</keyword>
<evidence type="ECO:0000313" key="2">
    <source>
        <dbReference type="EMBL" id="VAH98308.1"/>
    </source>
</evidence>
<evidence type="ECO:0000313" key="3">
    <source>
        <dbReference type="Proteomes" id="UP000324705"/>
    </source>
</evidence>
<dbReference type="AlphaFoldDB" id="A0A9R0W4G1"/>
<reference evidence="2 3" key="1">
    <citation type="submission" date="2017-09" db="EMBL/GenBank/DDBJ databases">
        <authorList>
            <consortium name="International Durum Wheat Genome Sequencing Consortium (IDWGSC)"/>
            <person name="Milanesi L."/>
        </authorList>
    </citation>
    <scope>NUCLEOTIDE SEQUENCE [LARGE SCALE GENOMIC DNA]</scope>
    <source>
        <strain evidence="3">cv. Svevo</strain>
    </source>
</reference>
<name>A0A9R0W4G1_TRITD</name>
<dbReference type="Gramene" id="TRITD4Av1G234660.1">
    <property type="protein sequence ID" value="TRITD4Av1G234660.1"/>
    <property type="gene ID" value="TRITD4Av1G234660"/>
</dbReference>